<dbReference type="AlphaFoldDB" id="A0A164QNB8"/>
<evidence type="ECO:0000313" key="2">
    <source>
        <dbReference type="Proteomes" id="UP000076722"/>
    </source>
</evidence>
<reference evidence="1 2" key="1">
    <citation type="journal article" date="2016" name="Mol. Biol. Evol.">
        <title>Comparative Genomics of Early-Diverging Mushroom-Forming Fungi Provides Insights into the Origins of Lignocellulose Decay Capabilities.</title>
        <authorList>
            <person name="Nagy L.G."/>
            <person name="Riley R."/>
            <person name="Tritt A."/>
            <person name="Adam C."/>
            <person name="Daum C."/>
            <person name="Floudas D."/>
            <person name="Sun H."/>
            <person name="Yadav J.S."/>
            <person name="Pangilinan J."/>
            <person name="Larsson K.H."/>
            <person name="Matsuura K."/>
            <person name="Barry K."/>
            <person name="Labutti K."/>
            <person name="Kuo R."/>
            <person name="Ohm R.A."/>
            <person name="Bhattacharya S.S."/>
            <person name="Shirouzu T."/>
            <person name="Yoshinaga Y."/>
            <person name="Martin F.M."/>
            <person name="Grigoriev I.V."/>
            <person name="Hibbett D.S."/>
        </authorList>
    </citation>
    <scope>NUCLEOTIDE SEQUENCE [LARGE SCALE GENOMIC DNA]</scope>
    <source>
        <strain evidence="1 2">HHB9708</strain>
    </source>
</reference>
<name>A0A164QNB8_9AGAM</name>
<evidence type="ECO:0000313" key="1">
    <source>
        <dbReference type="EMBL" id="KZS89815.1"/>
    </source>
</evidence>
<accession>A0A164QNB8</accession>
<dbReference type="EMBL" id="KV419425">
    <property type="protein sequence ID" value="KZS89815.1"/>
    <property type="molecule type" value="Genomic_DNA"/>
</dbReference>
<organism evidence="1 2">
    <name type="scientific">Sistotremastrum niveocremeum HHB9708</name>
    <dbReference type="NCBI Taxonomy" id="1314777"/>
    <lineage>
        <taxon>Eukaryota</taxon>
        <taxon>Fungi</taxon>
        <taxon>Dikarya</taxon>
        <taxon>Basidiomycota</taxon>
        <taxon>Agaricomycotina</taxon>
        <taxon>Agaricomycetes</taxon>
        <taxon>Sistotremastrales</taxon>
        <taxon>Sistotremastraceae</taxon>
        <taxon>Sertulicium</taxon>
        <taxon>Sertulicium niveocremeum</taxon>
    </lineage>
</organism>
<dbReference type="Proteomes" id="UP000076722">
    <property type="component" value="Unassembled WGS sequence"/>
</dbReference>
<proteinExistence type="predicted"/>
<keyword evidence="2" id="KW-1185">Reference proteome</keyword>
<gene>
    <name evidence="1" type="ORF">SISNIDRAFT_469067</name>
</gene>
<sequence length="154" mass="17527">MHPSTWESADEREQSISRLRGGVEVGEAILGPSRGGMLIRVFVGYRGSNCVQQFRNAVTAAKDYKQRRGTILRRTRNRKRSRRVSRHPSDQICQWPRYRGVEDECTGTQECHANGQRNIYHRVNDAKNGGKKHMNEHSKLALHLSEASSGGRLE</sequence>
<protein>
    <submittedName>
        <fullName evidence="1">Uncharacterized protein</fullName>
    </submittedName>
</protein>